<evidence type="ECO:0000259" key="5">
    <source>
        <dbReference type="PROSITE" id="PS51782"/>
    </source>
</evidence>
<dbReference type="InterPro" id="IPR018392">
    <property type="entry name" value="LysM"/>
</dbReference>
<name>A0AA88QU53_9ASTE</name>
<feature type="signal peptide" evidence="4">
    <location>
        <begin position="1"/>
        <end position="30"/>
    </location>
</feature>
<dbReference type="EMBL" id="JAVXUO010002007">
    <property type="protein sequence ID" value="KAK2977104.1"/>
    <property type="molecule type" value="Genomic_DNA"/>
</dbReference>
<protein>
    <recommendedName>
        <fullName evidence="5">LysM domain-containing protein</fullName>
    </recommendedName>
</protein>
<accession>A0AA88QU53</accession>
<dbReference type="PANTHER" id="PTHR34997:SF1">
    <property type="entry name" value="PEPTIDOGLYCAN-BINDING LYSIN DOMAIN"/>
    <property type="match status" value="1"/>
</dbReference>
<feature type="transmembrane region" description="Helical" evidence="3">
    <location>
        <begin position="272"/>
        <end position="292"/>
    </location>
</feature>
<dbReference type="AlphaFoldDB" id="A0AA88QU53"/>
<dbReference type="CDD" id="cd00118">
    <property type="entry name" value="LysM"/>
    <property type="match status" value="2"/>
</dbReference>
<feature type="transmembrane region" description="Helical" evidence="3">
    <location>
        <begin position="168"/>
        <end position="187"/>
    </location>
</feature>
<keyword evidence="3" id="KW-0812">Transmembrane</keyword>
<dbReference type="SUPFAM" id="SSF54106">
    <property type="entry name" value="LysM domain"/>
    <property type="match status" value="1"/>
</dbReference>
<keyword evidence="1" id="KW-0147">Chitin-binding</keyword>
<dbReference type="InterPro" id="IPR052210">
    <property type="entry name" value="LysM1-like"/>
</dbReference>
<dbReference type="Proteomes" id="UP001187471">
    <property type="component" value="Unassembled WGS sequence"/>
</dbReference>
<evidence type="ECO:0000313" key="6">
    <source>
        <dbReference type="EMBL" id="KAK2977104.1"/>
    </source>
</evidence>
<keyword evidence="3" id="KW-0472">Membrane</keyword>
<dbReference type="Gene3D" id="3.10.350.10">
    <property type="entry name" value="LysM domain"/>
    <property type="match status" value="3"/>
</dbReference>
<evidence type="ECO:0000256" key="1">
    <source>
        <dbReference type="ARBA" id="ARBA00022669"/>
    </source>
</evidence>
<evidence type="ECO:0000256" key="2">
    <source>
        <dbReference type="ARBA" id="ARBA00023026"/>
    </source>
</evidence>
<feature type="domain" description="LysM" evidence="5">
    <location>
        <begin position="315"/>
        <end position="359"/>
    </location>
</feature>
<evidence type="ECO:0000256" key="4">
    <source>
        <dbReference type="SAM" id="SignalP"/>
    </source>
</evidence>
<dbReference type="PANTHER" id="PTHR34997">
    <property type="entry name" value="AM15"/>
    <property type="match status" value="1"/>
</dbReference>
<keyword evidence="2" id="KW-0843">Virulence</keyword>
<reference evidence="6" key="1">
    <citation type="submission" date="2022-12" db="EMBL/GenBank/DDBJ databases">
        <title>Draft genome assemblies for two species of Escallonia (Escalloniales).</title>
        <authorList>
            <person name="Chanderbali A."/>
            <person name="Dervinis C."/>
            <person name="Anghel I."/>
            <person name="Soltis D."/>
            <person name="Soltis P."/>
            <person name="Zapata F."/>
        </authorList>
    </citation>
    <scope>NUCLEOTIDE SEQUENCE</scope>
    <source>
        <strain evidence="6">UCBG92.1500</strain>
        <tissue evidence="6">Leaf</tissue>
    </source>
</reference>
<dbReference type="SMART" id="SM00257">
    <property type="entry name" value="LysM"/>
    <property type="match status" value="2"/>
</dbReference>
<dbReference type="GO" id="GO:0008061">
    <property type="term" value="F:chitin binding"/>
    <property type="evidence" value="ECO:0007669"/>
    <property type="project" value="UniProtKB-KW"/>
</dbReference>
<dbReference type="PROSITE" id="PS51782">
    <property type="entry name" value="LYSM"/>
    <property type="match status" value="1"/>
</dbReference>
<proteinExistence type="predicted"/>
<sequence>MAMAYTSKLALYLNMAVILSFLLIITMAESRSAPSIGFSTVKATPNCDTVYGVRSEDTCSGIAKAFELSTEFFDSINPNINCAVLPAALIISPCHWKLKQDIRACKGGNMAMAYTSKLALYLNMAVILSFLLIITMAESRSTPSSKKLKQDIRACKGGNMAMAYTSKLALYLNMAVILSFLLIITMAESRSTPSIGFAVAKAAPSCDTVFGARTGDTCFGIVQTFKLTTEFFDSINPNLNCTALGVGSYSTSGSEIRSFVNKSRSHKQKKMANNKAAMFFNLVLMISLLFIVSKVDSRTLGAGLTRGKPTPHCDDVLSVESGDTCFAITQAFNMTTAFFDAINPNLNCRKLFVGEWLCIAGTVN</sequence>
<keyword evidence="7" id="KW-1185">Reference proteome</keyword>
<evidence type="ECO:0000313" key="7">
    <source>
        <dbReference type="Proteomes" id="UP001187471"/>
    </source>
</evidence>
<organism evidence="6 7">
    <name type="scientific">Escallonia rubra</name>
    <dbReference type="NCBI Taxonomy" id="112253"/>
    <lineage>
        <taxon>Eukaryota</taxon>
        <taxon>Viridiplantae</taxon>
        <taxon>Streptophyta</taxon>
        <taxon>Embryophyta</taxon>
        <taxon>Tracheophyta</taxon>
        <taxon>Spermatophyta</taxon>
        <taxon>Magnoliopsida</taxon>
        <taxon>eudicotyledons</taxon>
        <taxon>Gunneridae</taxon>
        <taxon>Pentapetalae</taxon>
        <taxon>asterids</taxon>
        <taxon>campanulids</taxon>
        <taxon>Escalloniales</taxon>
        <taxon>Escalloniaceae</taxon>
        <taxon>Escallonia</taxon>
    </lineage>
</organism>
<dbReference type="InterPro" id="IPR036779">
    <property type="entry name" value="LysM_dom_sf"/>
</dbReference>
<comment type="caution">
    <text evidence="6">The sequence shown here is derived from an EMBL/GenBank/DDBJ whole genome shotgun (WGS) entry which is preliminary data.</text>
</comment>
<keyword evidence="3" id="KW-1133">Transmembrane helix</keyword>
<evidence type="ECO:0000256" key="3">
    <source>
        <dbReference type="SAM" id="Phobius"/>
    </source>
</evidence>
<keyword evidence="4" id="KW-0732">Signal</keyword>
<feature type="transmembrane region" description="Helical" evidence="3">
    <location>
        <begin position="118"/>
        <end position="137"/>
    </location>
</feature>
<dbReference type="Pfam" id="PF01476">
    <property type="entry name" value="LysM"/>
    <property type="match status" value="3"/>
</dbReference>
<gene>
    <name evidence="6" type="ORF">RJ640_017628</name>
</gene>
<feature type="chain" id="PRO_5041686015" description="LysM domain-containing protein" evidence="4">
    <location>
        <begin position="31"/>
        <end position="364"/>
    </location>
</feature>